<organism evidence="2 3">
    <name type="scientific">Palleronia caenipelagi</name>
    <dbReference type="NCBI Taxonomy" id="2489174"/>
    <lineage>
        <taxon>Bacteria</taxon>
        <taxon>Pseudomonadati</taxon>
        <taxon>Pseudomonadota</taxon>
        <taxon>Alphaproteobacteria</taxon>
        <taxon>Rhodobacterales</taxon>
        <taxon>Roseobacteraceae</taxon>
        <taxon>Palleronia</taxon>
    </lineage>
</organism>
<dbReference type="Proteomes" id="UP000318590">
    <property type="component" value="Unassembled WGS sequence"/>
</dbReference>
<evidence type="ECO:0000313" key="3">
    <source>
        <dbReference type="Proteomes" id="UP000318590"/>
    </source>
</evidence>
<gene>
    <name evidence="2" type="ORF">FEV53_16565</name>
</gene>
<comment type="caution">
    <text evidence="2">The sequence shown here is derived from an EMBL/GenBank/DDBJ whole genome shotgun (WGS) entry which is preliminary data.</text>
</comment>
<reference evidence="2 3" key="1">
    <citation type="submission" date="2019-06" db="EMBL/GenBank/DDBJ databases">
        <title>Paenimaribius caenipelagi gen. nov., sp. nov., isolated from a tidal flat.</title>
        <authorList>
            <person name="Yoon J.-H."/>
        </authorList>
    </citation>
    <scope>NUCLEOTIDE SEQUENCE [LARGE SCALE GENOMIC DNA]</scope>
    <source>
        <strain evidence="2 3">JBTF-M29</strain>
    </source>
</reference>
<evidence type="ECO:0000256" key="1">
    <source>
        <dbReference type="SAM" id="Phobius"/>
    </source>
</evidence>
<evidence type="ECO:0000313" key="2">
    <source>
        <dbReference type="EMBL" id="TRD15395.1"/>
    </source>
</evidence>
<accession>A0A547PMQ4</accession>
<keyword evidence="1" id="KW-1133">Transmembrane helix</keyword>
<dbReference type="RefSeq" id="WP_142835886.1">
    <property type="nucleotide sequence ID" value="NZ_VFSV01000044.1"/>
</dbReference>
<keyword evidence="3" id="KW-1185">Reference proteome</keyword>
<dbReference type="OrthoDB" id="8601734at2"/>
<name>A0A547PMQ4_9RHOB</name>
<sequence length="168" mass="18283">MFLELIATIFAGLGAAGVAMALNKFTGGRLPRWIAPVAAGAAMLGVTIWSEMTWAERITDGLPSGVVVAQEVSETAFYRPWTYIWPQTTRLVAVDVVTAKRNEAAPETRLVDLYLFGRWKPTSRVPQLIDCTTGQRADVTDATLANPRAAGWRAIDETSELNTLVCEA</sequence>
<dbReference type="AlphaFoldDB" id="A0A547PMQ4"/>
<feature type="transmembrane region" description="Helical" evidence="1">
    <location>
        <begin position="31"/>
        <end position="49"/>
    </location>
</feature>
<proteinExistence type="predicted"/>
<protein>
    <submittedName>
        <fullName evidence="2">Uncharacterized protein</fullName>
    </submittedName>
</protein>
<dbReference type="EMBL" id="VFSV01000044">
    <property type="protein sequence ID" value="TRD15395.1"/>
    <property type="molecule type" value="Genomic_DNA"/>
</dbReference>
<keyword evidence="1" id="KW-0812">Transmembrane</keyword>
<keyword evidence="1" id="KW-0472">Membrane</keyword>